<dbReference type="Proteomes" id="UP000470520">
    <property type="component" value="Unassembled WGS sequence"/>
</dbReference>
<evidence type="ECO:0008006" key="3">
    <source>
        <dbReference type="Google" id="ProtNLM"/>
    </source>
</evidence>
<evidence type="ECO:0000313" key="1">
    <source>
        <dbReference type="EMBL" id="NEB92446.1"/>
    </source>
</evidence>
<dbReference type="EMBL" id="JAAGMR010000145">
    <property type="protein sequence ID" value="NEB92446.1"/>
    <property type="molecule type" value="Genomic_DNA"/>
</dbReference>
<organism evidence="1 2">
    <name type="scientific">Streptomyces bauhiniae</name>
    <dbReference type="NCBI Taxonomy" id="2340725"/>
    <lineage>
        <taxon>Bacteria</taxon>
        <taxon>Bacillati</taxon>
        <taxon>Actinomycetota</taxon>
        <taxon>Actinomycetes</taxon>
        <taxon>Kitasatosporales</taxon>
        <taxon>Streptomycetaceae</taxon>
        <taxon>Streptomyces</taxon>
    </lineage>
</organism>
<protein>
    <recommendedName>
        <fullName evidence="3">HK97 gp10 family phage protein</fullName>
    </recommendedName>
</protein>
<name>A0A7K3QRC5_9ACTN</name>
<sequence>MSAQFDMSDVRRLERHLARAVPRLRREARAVTMRGAMNVKKDWRANARASSGRHAPAYPASVGFDLASYGPDIIMATIGPDKGARQGALGNLLEYGSAKNPPHRDGGRALDAEEPRFEAQMQLLAERGLAWW</sequence>
<proteinExistence type="predicted"/>
<accession>A0A7K3QRC5</accession>
<gene>
    <name evidence="1" type="ORF">G3I21_12075</name>
</gene>
<evidence type="ECO:0000313" key="2">
    <source>
        <dbReference type="Proteomes" id="UP000470520"/>
    </source>
</evidence>
<reference evidence="1 2" key="1">
    <citation type="submission" date="2020-01" db="EMBL/GenBank/DDBJ databases">
        <title>Insect and environment-associated Actinomycetes.</title>
        <authorList>
            <person name="Currrie C."/>
            <person name="Chevrette M."/>
            <person name="Carlson C."/>
            <person name="Stubbendieck R."/>
            <person name="Wendt-Pienkowski E."/>
        </authorList>
    </citation>
    <scope>NUCLEOTIDE SEQUENCE [LARGE SCALE GENOMIC DNA]</scope>
    <source>
        <strain evidence="1 2">SID7754</strain>
    </source>
</reference>
<comment type="caution">
    <text evidence="1">The sequence shown here is derived from an EMBL/GenBank/DDBJ whole genome shotgun (WGS) entry which is preliminary data.</text>
</comment>
<dbReference type="AlphaFoldDB" id="A0A7K3QRC5"/>
<dbReference type="RefSeq" id="WP_164188244.1">
    <property type="nucleotide sequence ID" value="NZ_JAAGMR010000145.1"/>
</dbReference>